<keyword evidence="6" id="KW-0325">Glycoprotein</keyword>
<feature type="transmembrane region" description="Helical" evidence="8">
    <location>
        <begin position="528"/>
        <end position="545"/>
    </location>
</feature>
<evidence type="ECO:0000256" key="8">
    <source>
        <dbReference type="SAM" id="Phobius"/>
    </source>
</evidence>
<dbReference type="Gene3D" id="1.20.1250.20">
    <property type="entry name" value="MFS general substrate transporter like domains"/>
    <property type="match status" value="1"/>
</dbReference>
<reference evidence="10 11" key="1">
    <citation type="submission" date="2019-10" db="EMBL/GenBank/DDBJ databases">
        <authorList>
            <person name="Palmer J.M."/>
        </authorList>
    </citation>
    <scope>NUCLEOTIDE SEQUENCE [LARGE SCALE GENOMIC DNA]</scope>
    <source>
        <strain evidence="10 11">TWF696</strain>
    </source>
</reference>
<evidence type="ECO:0000313" key="11">
    <source>
        <dbReference type="Proteomes" id="UP001375240"/>
    </source>
</evidence>
<keyword evidence="2" id="KW-0813">Transport</keyword>
<keyword evidence="5 8" id="KW-0472">Membrane</keyword>
<evidence type="ECO:0000256" key="7">
    <source>
        <dbReference type="SAM" id="MobiDB-lite"/>
    </source>
</evidence>
<dbReference type="GO" id="GO:0005886">
    <property type="term" value="C:plasma membrane"/>
    <property type="evidence" value="ECO:0007669"/>
    <property type="project" value="TreeGrafter"/>
</dbReference>
<accession>A0AAV9VDP6</accession>
<dbReference type="PROSITE" id="PS50850">
    <property type="entry name" value="MFS"/>
    <property type="match status" value="1"/>
</dbReference>
<dbReference type="Gene3D" id="1.20.1720.10">
    <property type="entry name" value="Multidrug resistance protein D"/>
    <property type="match status" value="1"/>
</dbReference>
<feature type="region of interest" description="Disordered" evidence="7">
    <location>
        <begin position="1"/>
        <end position="50"/>
    </location>
</feature>
<evidence type="ECO:0000256" key="5">
    <source>
        <dbReference type="ARBA" id="ARBA00023136"/>
    </source>
</evidence>
<feature type="transmembrane region" description="Helical" evidence="8">
    <location>
        <begin position="155"/>
        <end position="176"/>
    </location>
</feature>
<feature type="transmembrane region" description="Helical" evidence="8">
    <location>
        <begin position="357"/>
        <end position="378"/>
    </location>
</feature>
<feature type="domain" description="Major facilitator superfamily (MFS) profile" evidence="9">
    <location>
        <begin position="65"/>
        <end position="550"/>
    </location>
</feature>
<feature type="transmembrane region" description="Helical" evidence="8">
    <location>
        <begin position="188"/>
        <end position="209"/>
    </location>
</feature>
<feature type="transmembrane region" description="Helical" evidence="8">
    <location>
        <begin position="254"/>
        <end position="273"/>
    </location>
</feature>
<name>A0AAV9VDP6_9PEZI</name>
<evidence type="ECO:0000256" key="1">
    <source>
        <dbReference type="ARBA" id="ARBA00004141"/>
    </source>
</evidence>
<dbReference type="InterPro" id="IPR020846">
    <property type="entry name" value="MFS_dom"/>
</dbReference>
<dbReference type="Pfam" id="PF07690">
    <property type="entry name" value="MFS_1"/>
    <property type="match status" value="1"/>
</dbReference>
<dbReference type="AlphaFoldDB" id="A0AAV9VDP6"/>
<feature type="transmembrane region" description="Helical" evidence="8">
    <location>
        <begin position="221"/>
        <end position="242"/>
    </location>
</feature>
<feature type="compositionally biased region" description="Basic and acidic residues" evidence="7">
    <location>
        <begin position="1"/>
        <end position="12"/>
    </location>
</feature>
<dbReference type="CDD" id="cd17502">
    <property type="entry name" value="MFS_Azr1_MDR_like"/>
    <property type="match status" value="1"/>
</dbReference>
<feature type="transmembrane region" description="Helical" evidence="8">
    <location>
        <begin position="285"/>
        <end position="303"/>
    </location>
</feature>
<feature type="transmembrane region" description="Helical" evidence="8">
    <location>
        <begin position="419"/>
        <end position="439"/>
    </location>
</feature>
<comment type="subcellular location">
    <subcellularLocation>
        <location evidence="1">Membrane</location>
        <topology evidence="1">Multi-pass membrane protein</topology>
    </subcellularLocation>
</comment>
<evidence type="ECO:0000313" key="10">
    <source>
        <dbReference type="EMBL" id="KAK6359046.1"/>
    </source>
</evidence>
<evidence type="ECO:0000256" key="2">
    <source>
        <dbReference type="ARBA" id="ARBA00022448"/>
    </source>
</evidence>
<evidence type="ECO:0000259" key="9">
    <source>
        <dbReference type="PROSITE" id="PS50850"/>
    </source>
</evidence>
<dbReference type="PANTHER" id="PTHR23501:SF187">
    <property type="entry name" value="MAJOR FACILITATOR SUPERFAMILY (MFS) PROFILE DOMAIN-CONTAINING PROTEIN"/>
    <property type="match status" value="1"/>
</dbReference>
<feature type="transmembrane region" description="Helical" evidence="8">
    <location>
        <begin position="62"/>
        <end position="80"/>
    </location>
</feature>
<evidence type="ECO:0000256" key="6">
    <source>
        <dbReference type="ARBA" id="ARBA00023180"/>
    </source>
</evidence>
<protein>
    <recommendedName>
        <fullName evidence="9">Major facilitator superfamily (MFS) profile domain-containing protein</fullName>
    </recommendedName>
</protein>
<gene>
    <name evidence="10" type="ORF">TWF696_000217</name>
</gene>
<dbReference type="InterPro" id="IPR036259">
    <property type="entry name" value="MFS_trans_sf"/>
</dbReference>
<sequence length="551" mass="59108">MTVFHNDEKHPAAADSTLDLEAAKPASIGSGGETDKELSDSTAPTEKPEAPGAKVGLTLTQFWIVMVGLNVGMLLTALDFNIVAPAAPTISSQFNEFTNSAWLGSGFLISFALVLPLYAKLSDIFGRRNLFIFGTVLFIIGSALCGASRSMNMLIWSRVVQGAGAGGIYGLVNVIITDLVPLKDVGNYLATTALVWAIADVAGPLLGGIFTEYASWRWCFYINLCISPISLIVTVIYLRIPAPKVALTEKLKNLDYVGLLTLPGATTCLLLALQWGGNTFPWSDARVIGCFAGAAALLAIFLVNIFKFAKDPLLPAYFFTNRTLLAINAAEFCFGANLIGMMYYVPQFFQIIFGDSALISGVGLIPMMVGLLIGNPIAAQITSRKGMSKINVIWGGLIMVLMCGLITRWNTHTSRAEAVVLLVFLGIGQGAVFSGLLLTAQVAVPPQEIGVATGLVIFSQTVGDIFGVAVFATVYINQVHPALLRIPGLTSDDIRSISQDIHAIRKNFEAQTQMAIIDAHSKALQHGWWLMFAFAATMVLVSLIAKQNKFT</sequence>
<organism evidence="10 11">
    <name type="scientific">Orbilia brochopaga</name>
    <dbReference type="NCBI Taxonomy" id="3140254"/>
    <lineage>
        <taxon>Eukaryota</taxon>
        <taxon>Fungi</taxon>
        <taxon>Dikarya</taxon>
        <taxon>Ascomycota</taxon>
        <taxon>Pezizomycotina</taxon>
        <taxon>Orbiliomycetes</taxon>
        <taxon>Orbiliales</taxon>
        <taxon>Orbiliaceae</taxon>
        <taxon>Orbilia</taxon>
    </lineage>
</organism>
<keyword evidence="11" id="KW-1185">Reference proteome</keyword>
<feature type="transmembrane region" description="Helical" evidence="8">
    <location>
        <begin position="451"/>
        <end position="476"/>
    </location>
</feature>
<keyword evidence="4 8" id="KW-1133">Transmembrane helix</keyword>
<feature type="transmembrane region" description="Helical" evidence="8">
    <location>
        <begin position="390"/>
        <end position="407"/>
    </location>
</feature>
<dbReference type="GO" id="GO:0022857">
    <property type="term" value="F:transmembrane transporter activity"/>
    <property type="evidence" value="ECO:0007669"/>
    <property type="project" value="InterPro"/>
</dbReference>
<feature type="transmembrane region" description="Helical" evidence="8">
    <location>
        <begin position="130"/>
        <end position="149"/>
    </location>
</feature>
<evidence type="ECO:0000256" key="3">
    <source>
        <dbReference type="ARBA" id="ARBA00022692"/>
    </source>
</evidence>
<feature type="transmembrane region" description="Helical" evidence="8">
    <location>
        <begin position="100"/>
        <end position="118"/>
    </location>
</feature>
<comment type="caution">
    <text evidence="10">The sequence shown here is derived from an EMBL/GenBank/DDBJ whole genome shotgun (WGS) entry which is preliminary data.</text>
</comment>
<dbReference type="Proteomes" id="UP001375240">
    <property type="component" value="Unassembled WGS sequence"/>
</dbReference>
<dbReference type="EMBL" id="JAVHNQ010000001">
    <property type="protein sequence ID" value="KAK6359046.1"/>
    <property type="molecule type" value="Genomic_DNA"/>
</dbReference>
<dbReference type="PANTHER" id="PTHR23501">
    <property type="entry name" value="MAJOR FACILITATOR SUPERFAMILY"/>
    <property type="match status" value="1"/>
</dbReference>
<keyword evidence="3 8" id="KW-0812">Transmembrane</keyword>
<evidence type="ECO:0000256" key="4">
    <source>
        <dbReference type="ARBA" id="ARBA00022989"/>
    </source>
</evidence>
<dbReference type="SUPFAM" id="SSF103473">
    <property type="entry name" value="MFS general substrate transporter"/>
    <property type="match status" value="1"/>
</dbReference>
<dbReference type="InterPro" id="IPR011701">
    <property type="entry name" value="MFS"/>
</dbReference>
<proteinExistence type="predicted"/>
<feature type="transmembrane region" description="Helical" evidence="8">
    <location>
        <begin position="324"/>
        <end position="345"/>
    </location>
</feature>